<accession>A0A4P6M254</accession>
<keyword evidence="4 6" id="KW-0067">ATP-binding</keyword>
<reference evidence="7 9" key="2">
    <citation type="submission" date="2019-04" db="EMBL/GenBank/DDBJ databases">
        <authorList>
            <person name="Schori C."/>
            <person name="Ahrens C."/>
        </authorList>
    </citation>
    <scope>NUCLEOTIDE SEQUENCE [LARGE SCALE GENOMIC DNA]</scope>
    <source>
        <strain evidence="7 9">DSM 2950</strain>
    </source>
</reference>
<evidence type="ECO:0000256" key="2">
    <source>
        <dbReference type="ARBA" id="ARBA00022448"/>
    </source>
</evidence>
<dbReference type="EC" id="3.6.3.-" evidence="6"/>
<dbReference type="EMBL" id="CP035945">
    <property type="protein sequence ID" value="QBE98482.1"/>
    <property type="molecule type" value="Genomic_DNA"/>
</dbReference>
<sequence length="232" mass="25886">MKPYIELQNISKSFGKHEIIKNVSLCVEQGKTVGLIGANGSGKSVLFKILCGFERPDAGNVFVRGKQLGEGGMDFPENIGVFINSPGFIGIYSGFRNLKFLADIQGKIGDREIRDAMVKVGLDPDNTTKTDNYSLGMKQKLGLAQAIMENQDILVLDEPFNALDYKTYEDVKAIIRMLKAEGKTIFLTSHRFQDIEQLCDQIYTLEDCRLIPITDAIAARYRETTNFAPYTP</sequence>
<dbReference type="InterPro" id="IPR003593">
    <property type="entry name" value="AAA+_ATPase"/>
</dbReference>
<evidence type="ECO:0000256" key="1">
    <source>
        <dbReference type="ARBA" id="ARBA00005417"/>
    </source>
</evidence>
<dbReference type="Gene3D" id="3.40.50.300">
    <property type="entry name" value="P-loop containing nucleotide triphosphate hydrolases"/>
    <property type="match status" value="1"/>
</dbReference>
<evidence type="ECO:0000313" key="7">
    <source>
        <dbReference type="EMBL" id="QMW78339.1"/>
    </source>
</evidence>
<dbReference type="PROSITE" id="PS50893">
    <property type="entry name" value="ABC_TRANSPORTER_2"/>
    <property type="match status" value="1"/>
</dbReference>
<keyword evidence="3" id="KW-0547">Nucleotide-binding</keyword>
<dbReference type="PROSITE" id="PS00211">
    <property type="entry name" value="ABC_TRANSPORTER_1"/>
    <property type="match status" value="1"/>
</dbReference>
<dbReference type="InterPro" id="IPR027417">
    <property type="entry name" value="P-loop_NTPase"/>
</dbReference>
<dbReference type="Proteomes" id="UP000289794">
    <property type="component" value="Chromosome"/>
</dbReference>
<dbReference type="EMBL" id="CP039126">
    <property type="protein sequence ID" value="QMW78339.1"/>
    <property type="molecule type" value="Genomic_DNA"/>
</dbReference>
<feature type="domain" description="ABC transporter" evidence="5">
    <location>
        <begin position="5"/>
        <end position="232"/>
    </location>
</feature>
<dbReference type="Proteomes" id="UP000515789">
    <property type="component" value="Chromosome"/>
</dbReference>
<keyword evidence="6" id="KW-0378">Hydrolase</keyword>
<dbReference type="GeneID" id="75050848"/>
<comment type="similarity">
    <text evidence="1">Belongs to the ABC transporter superfamily.</text>
</comment>
<keyword evidence="2" id="KW-0813">Transport</keyword>
<reference evidence="6 8" key="1">
    <citation type="submission" date="2019-01" db="EMBL/GenBank/DDBJ databases">
        <title>PMF-metabolizing Aryl O-demethylase.</title>
        <authorList>
            <person name="Kim M."/>
        </authorList>
    </citation>
    <scope>NUCLEOTIDE SEQUENCE [LARGE SCALE GENOMIC DNA]</scope>
    <source>
        <strain evidence="6 8">PMF1</strain>
    </source>
</reference>
<dbReference type="GO" id="GO:0016887">
    <property type="term" value="F:ATP hydrolysis activity"/>
    <property type="evidence" value="ECO:0007669"/>
    <property type="project" value="InterPro"/>
</dbReference>
<evidence type="ECO:0000313" key="6">
    <source>
        <dbReference type="EMBL" id="QBE98482.1"/>
    </source>
</evidence>
<dbReference type="PANTHER" id="PTHR43335:SF4">
    <property type="entry name" value="ABC TRANSPORTER, ATP-BINDING PROTEIN"/>
    <property type="match status" value="1"/>
</dbReference>
<dbReference type="GO" id="GO:0005524">
    <property type="term" value="F:ATP binding"/>
    <property type="evidence" value="ECO:0007669"/>
    <property type="project" value="UniProtKB-KW"/>
</dbReference>
<evidence type="ECO:0000256" key="4">
    <source>
        <dbReference type="ARBA" id="ARBA00022840"/>
    </source>
</evidence>
<evidence type="ECO:0000313" key="8">
    <source>
        <dbReference type="Proteomes" id="UP000289794"/>
    </source>
</evidence>
<dbReference type="RefSeq" id="WP_018598114.1">
    <property type="nucleotide sequence ID" value="NZ_AP031416.1"/>
</dbReference>
<dbReference type="KEGG" id="bpro:PMF13cell1_04048"/>
<protein>
    <submittedName>
        <fullName evidence="7">ABC transporter ATP-binding protein</fullName>
    </submittedName>
    <submittedName>
        <fullName evidence="6">Fluoroquinolones export ATP-binding protein</fullName>
        <ecNumber evidence="6">3.6.3.-</ecNumber>
    </submittedName>
</protein>
<proteinExistence type="inferred from homology"/>
<dbReference type="PANTHER" id="PTHR43335">
    <property type="entry name" value="ABC TRANSPORTER, ATP-BINDING PROTEIN"/>
    <property type="match status" value="1"/>
</dbReference>
<dbReference type="AlphaFoldDB" id="A0A4P6M254"/>
<dbReference type="SUPFAM" id="SSF52540">
    <property type="entry name" value="P-loop containing nucleoside triphosphate hydrolases"/>
    <property type="match status" value="1"/>
</dbReference>
<evidence type="ECO:0000259" key="5">
    <source>
        <dbReference type="PROSITE" id="PS50893"/>
    </source>
</evidence>
<gene>
    <name evidence="7" type="ORF">E5259_12440</name>
    <name evidence="6" type="ORF">PMF13cell1_04048</name>
</gene>
<dbReference type="InterPro" id="IPR017871">
    <property type="entry name" value="ABC_transporter-like_CS"/>
</dbReference>
<dbReference type="CDD" id="cd03230">
    <property type="entry name" value="ABC_DR_subfamily_A"/>
    <property type="match status" value="1"/>
</dbReference>
<evidence type="ECO:0000256" key="3">
    <source>
        <dbReference type="ARBA" id="ARBA00022741"/>
    </source>
</evidence>
<name>A0A4P6M254_9FIRM</name>
<dbReference type="Pfam" id="PF00005">
    <property type="entry name" value="ABC_tran"/>
    <property type="match status" value="1"/>
</dbReference>
<dbReference type="InterPro" id="IPR003439">
    <property type="entry name" value="ABC_transporter-like_ATP-bd"/>
</dbReference>
<evidence type="ECO:0000313" key="9">
    <source>
        <dbReference type="Proteomes" id="UP000515789"/>
    </source>
</evidence>
<organism evidence="6 8">
    <name type="scientific">Blautia producta</name>
    <dbReference type="NCBI Taxonomy" id="33035"/>
    <lineage>
        <taxon>Bacteria</taxon>
        <taxon>Bacillati</taxon>
        <taxon>Bacillota</taxon>
        <taxon>Clostridia</taxon>
        <taxon>Lachnospirales</taxon>
        <taxon>Lachnospiraceae</taxon>
        <taxon>Blautia</taxon>
    </lineage>
</organism>
<dbReference type="SMART" id="SM00382">
    <property type="entry name" value="AAA"/>
    <property type="match status" value="1"/>
</dbReference>